<keyword evidence="2 4" id="KW-0442">Lipid degradation</keyword>
<dbReference type="AlphaFoldDB" id="A0A9D2P7C8"/>
<feature type="active site" description="Nucleophile" evidence="4">
    <location>
        <position position="42"/>
    </location>
</feature>
<protein>
    <submittedName>
        <fullName evidence="6">Patatin family protein</fullName>
    </submittedName>
</protein>
<dbReference type="Pfam" id="PF19890">
    <property type="entry name" value="DUF6363"/>
    <property type="match status" value="1"/>
</dbReference>
<dbReference type="InterPro" id="IPR016035">
    <property type="entry name" value="Acyl_Trfase/lysoPLipase"/>
</dbReference>
<dbReference type="PANTHER" id="PTHR14226">
    <property type="entry name" value="NEUROPATHY TARGET ESTERASE/SWISS CHEESE D.MELANOGASTER"/>
    <property type="match status" value="1"/>
</dbReference>
<dbReference type="Proteomes" id="UP000823895">
    <property type="component" value="Unassembled WGS sequence"/>
</dbReference>
<evidence type="ECO:0000313" key="6">
    <source>
        <dbReference type="EMBL" id="HJC44195.1"/>
    </source>
</evidence>
<feature type="short sequence motif" description="GXSXG" evidence="4">
    <location>
        <begin position="40"/>
        <end position="44"/>
    </location>
</feature>
<dbReference type="InterPro" id="IPR037483">
    <property type="entry name" value="YjjU-like"/>
</dbReference>
<evidence type="ECO:0000256" key="2">
    <source>
        <dbReference type="ARBA" id="ARBA00022963"/>
    </source>
</evidence>
<sequence>MEKHKKIGLVVEGGGMKCAYNAGILDAFLDHKITFDYCIGVSGGSGNVASYIAGQRGRNLRFFTDHIHSPKYFGLKSLLRTGNLFGLDYIYSELTNSTGEDPLDFAAIMKNPTEYEVVATNALTGEAKYFGKEDMKQDDYKPIMASSAIPAACRPVEIDGIPYYDGGIADAIPVRHALEKGCDRLVVILSKRRDYVRKPQGMRFLYSTICRKYPKIIETIDQRHITYTKNQKEVFDLEKEGKAFVFAPSEPIKVGTYSMDEETERKLYDLGMKDFADQQDALQQFMS</sequence>
<comment type="caution">
    <text evidence="4">Lacks conserved residue(s) required for the propagation of feature annotation.</text>
</comment>
<reference evidence="6" key="2">
    <citation type="submission" date="2021-04" db="EMBL/GenBank/DDBJ databases">
        <authorList>
            <person name="Gilroy R."/>
        </authorList>
    </citation>
    <scope>NUCLEOTIDE SEQUENCE</scope>
    <source>
        <strain evidence="6">CHK165-2605</strain>
    </source>
</reference>
<reference evidence="6" key="1">
    <citation type="journal article" date="2021" name="PeerJ">
        <title>Extensive microbial diversity within the chicken gut microbiome revealed by metagenomics and culture.</title>
        <authorList>
            <person name="Gilroy R."/>
            <person name="Ravi A."/>
            <person name="Getino M."/>
            <person name="Pursley I."/>
            <person name="Horton D.L."/>
            <person name="Alikhan N.F."/>
            <person name="Baker D."/>
            <person name="Gharbi K."/>
            <person name="Hall N."/>
            <person name="Watson M."/>
            <person name="Adriaenssens E.M."/>
            <person name="Foster-Nyarko E."/>
            <person name="Jarju S."/>
            <person name="Secka A."/>
            <person name="Antonio M."/>
            <person name="Oren A."/>
            <person name="Chaudhuri R.R."/>
            <person name="La Ragione R."/>
            <person name="Hildebrand F."/>
            <person name="Pallen M.J."/>
        </authorList>
    </citation>
    <scope>NUCLEOTIDE SEQUENCE</scope>
    <source>
        <strain evidence="6">CHK165-2605</strain>
    </source>
</reference>
<name>A0A9D2P7C8_9FIRM</name>
<proteinExistence type="predicted"/>
<dbReference type="InterPro" id="IPR045943">
    <property type="entry name" value="DUF6363"/>
</dbReference>
<evidence type="ECO:0000256" key="3">
    <source>
        <dbReference type="ARBA" id="ARBA00023098"/>
    </source>
</evidence>
<dbReference type="GO" id="GO:0016042">
    <property type="term" value="P:lipid catabolic process"/>
    <property type="evidence" value="ECO:0007669"/>
    <property type="project" value="UniProtKB-UniRule"/>
</dbReference>
<dbReference type="Gene3D" id="3.40.1090.10">
    <property type="entry name" value="Cytosolic phospholipase A2 catalytic domain"/>
    <property type="match status" value="2"/>
</dbReference>
<evidence type="ECO:0000313" key="7">
    <source>
        <dbReference type="Proteomes" id="UP000823895"/>
    </source>
</evidence>
<dbReference type="GO" id="GO:0016787">
    <property type="term" value="F:hydrolase activity"/>
    <property type="evidence" value="ECO:0007669"/>
    <property type="project" value="UniProtKB-UniRule"/>
</dbReference>
<dbReference type="SUPFAM" id="SSF52151">
    <property type="entry name" value="FabD/lysophospholipase-like"/>
    <property type="match status" value="1"/>
</dbReference>
<feature type="active site" description="Proton acceptor" evidence="4">
    <location>
        <position position="165"/>
    </location>
</feature>
<dbReference type="InterPro" id="IPR002641">
    <property type="entry name" value="PNPLA_dom"/>
</dbReference>
<organism evidence="6 7">
    <name type="scientific">Candidatus Mediterraneibacter gallistercoris</name>
    <dbReference type="NCBI Taxonomy" id="2838671"/>
    <lineage>
        <taxon>Bacteria</taxon>
        <taxon>Bacillati</taxon>
        <taxon>Bacillota</taxon>
        <taxon>Clostridia</taxon>
        <taxon>Lachnospirales</taxon>
        <taxon>Lachnospiraceae</taxon>
        <taxon>Mediterraneibacter</taxon>
    </lineage>
</organism>
<dbReference type="InterPro" id="IPR050301">
    <property type="entry name" value="NTE"/>
</dbReference>
<feature type="short sequence motif" description="DGA/G" evidence="4">
    <location>
        <begin position="165"/>
        <end position="167"/>
    </location>
</feature>
<dbReference type="PROSITE" id="PS51635">
    <property type="entry name" value="PNPLA"/>
    <property type="match status" value="1"/>
</dbReference>
<dbReference type="PANTHER" id="PTHR14226:SF25">
    <property type="entry name" value="PHOSPHOESTERASE"/>
    <property type="match status" value="1"/>
</dbReference>
<keyword evidence="3 4" id="KW-0443">Lipid metabolism</keyword>
<comment type="caution">
    <text evidence="6">The sequence shown here is derived from an EMBL/GenBank/DDBJ whole genome shotgun (WGS) entry which is preliminary data.</text>
</comment>
<dbReference type="EMBL" id="DWWI01000229">
    <property type="protein sequence ID" value="HJC44195.1"/>
    <property type="molecule type" value="Genomic_DNA"/>
</dbReference>
<keyword evidence="1 4" id="KW-0378">Hydrolase</keyword>
<evidence type="ECO:0000256" key="1">
    <source>
        <dbReference type="ARBA" id="ARBA00022801"/>
    </source>
</evidence>
<gene>
    <name evidence="6" type="ORF">H9756_11070</name>
</gene>
<accession>A0A9D2P7C8</accession>
<dbReference type="Pfam" id="PF01734">
    <property type="entry name" value="Patatin"/>
    <property type="match status" value="1"/>
</dbReference>
<evidence type="ECO:0000256" key="4">
    <source>
        <dbReference type="PROSITE-ProRule" id="PRU01161"/>
    </source>
</evidence>
<evidence type="ECO:0000259" key="5">
    <source>
        <dbReference type="PROSITE" id="PS51635"/>
    </source>
</evidence>
<dbReference type="CDD" id="cd07208">
    <property type="entry name" value="Pat_hypo_Ecoli_yjju_like"/>
    <property type="match status" value="1"/>
</dbReference>
<feature type="domain" description="PNPLA" evidence="5">
    <location>
        <begin position="9"/>
        <end position="178"/>
    </location>
</feature>